<dbReference type="EMBL" id="CP136864">
    <property type="protein sequence ID" value="WOJ93832.1"/>
    <property type="molecule type" value="Genomic_DNA"/>
</dbReference>
<gene>
    <name evidence="2" type="ORF">R0135_01370</name>
</gene>
<dbReference type="InterPro" id="IPR015943">
    <property type="entry name" value="WD40/YVTN_repeat-like_dom_sf"/>
</dbReference>
<name>A0ABZ0I2W7_9GAMM</name>
<keyword evidence="1" id="KW-0732">Signal</keyword>
<accession>A0ABZ0I2W7</accession>
<sequence length="403" mass="44178">MSMFSSNTVAAKALLVLFFVLPVQGQDLPEGDGKDLVSKLCVSCHSISRIVNSAGFDSAEQWRMLINSMIELADPQAETISQYLAANFPAKQERKPTLISGPVKITIEEWIAPTLGQRSRDPVEATDGSIWWTGMWASLVGRLDPQTGAMQEFHLPPAARPHSIVPNADGSIWYTGNGNATIGRLDPATGLIAEYPTEAIDPHTAAFHPNGMLYFTAQQAGMLGRLNPQTGELTEVKTRARPYGIKVGPAGRLWIAHNGTNAIGAMDPVSMEIEFFEIPDEKTRIRRLDIASDGRVWYVNSTLGRIGVLDPSTGRTREWPSPSGPRSHPYAIAVIDDVIWYNESGMRPDALVRFDPASEHFQSWAIPSGVGIVRHVWVTHKGELLIHQSSSNRVGRVTIHSSD</sequence>
<protein>
    <submittedName>
        <fullName evidence="2">Cytochrome C</fullName>
    </submittedName>
</protein>
<feature type="chain" id="PRO_5046999354" evidence="1">
    <location>
        <begin position="26"/>
        <end position="403"/>
    </location>
</feature>
<dbReference type="Proteomes" id="UP001626537">
    <property type="component" value="Chromosome"/>
</dbReference>
<keyword evidence="3" id="KW-1185">Reference proteome</keyword>
<dbReference type="SUPFAM" id="SSF46626">
    <property type="entry name" value="Cytochrome c"/>
    <property type="match status" value="1"/>
</dbReference>
<dbReference type="Gene3D" id="2.130.10.10">
    <property type="entry name" value="YVTN repeat-like/Quinoprotein amine dehydrogenase"/>
    <property type="match status" value="2"/>
</dbReference>
<dbReference type="InterPro" id="IPR051344">
    <property type="entry name" value="Vgb"/>
</dbReference>
<reference evidence="2 3" key="1">
    <citation type="submission" date="2023-10" db="EMBL/GenBank/DDBJ databases">
        <title>Two novel species belonging to the OM43/NOR5 clade.</title>
        <authorList>
            <person name="Park M."/>
        </authorList>
    </citation>
    <scope>NUCLEOTIDE SEQUENCE [LARGE SCALE GENOMIC DNA]</scope>
    <source>
        <strain evidence="2 3">IMCC43200</strain>
    </source>
</reference>
<dbReference type="PANTHER" id="PTHR40274">
    <property type="entry name" value="VIRGINIAMYCIN B LYASE"/>
    <property type="match status" value="1"/>
</dbReference>
<dbReference type="Gene3D" id="1.10.760.10">
    <property type="entry name" value="Cytochrome c-like domain"/>
    <property type="match status" value="1"/>
</dbReference>
<proteinExistence type="predicted"/>
<dbReference type="PANTHER" id="PTHR40274:SF3">
    <property type="entry name" value="VIRGINIAMYCIN B LYASE"/>
    <property type="match status" value="1"/>
</dbReference>
<organism evidence="2 3">
    <name type="scientific">Congregibacter variabilis</name>
    <dbReference type="NCBI Taxonomy" id="3081200"/>
    <lineage>
        <taxon>Bacteria</taxon>
        <taxon>Pseudomonadati</taxon>
        <taxon>Pseudomonadota</taxon>
        <taxon>Gammaproteobacteria</taxon>
        <taxon>Cellvibrionales</taxon>
        <taxon>Halieaceae</taxon>
        <taxon>Congregibacter</taxon>
    </lineage>
</organism>
<evidence type="ECO:0000313" key="3">
    <source>
        <dbReference type="Proteomes" id="UP001626537"/>
    </source>
</evidence>
<dbReference type="SUPFAM" id="SSF101898">
    <property type="entry name" value="NHL repeat"/>
    <property type="match status" value="1"/>
</dbReference>
<dbReference type="RefSeq" id="WP_407348472.1">
    <property type="nucleotide sequence ID" value="NZ_CP136864.1"/>
</dbReference>
<dbReference type="Pfam" id="PF24684">
    <property type="entry name" value="Vgb_lyase"/>
    <property type="match status" value="2"/>
</dbReference>
<evidence type="ECO:0000313" key="2">
    <source>
        <dbReference type="EMBL" id="WOJ93832.1"/>
    </source>
</evidence>
<dbReference type="InterPro" id="IPR036909">
    <property type="entry name" value="Cyt_c-like_dom_sf"/>
</dbReference>
<evidence type="ECO:0000256" key="1">
    <source>
        <dbReference type="SAM" id="SignalP"/>
    </source>
</evidence>
<feature type="signal peptide" evidence="1">
    <location>
        <begin position="1"/>
        <end position="25"/>
    </location>
</feature>